<accession>A0ABR2VQZ0</accession>
<dbReference type="PANTHER" id="PTHR43622:SF3">
    <property type="entry name" value="2-EPI-5-EPI-VALIOLONE SYNTHASE"/>
    <property type="match status" value="1"/>
</dbReference>
<evidence type="ECO:0008006" key="11">
    <source>
        <dbReference type="Google" id="ProtNLM"/>
    </source>
</evidence>
<name>A0ABR2VQZ0_9FUNG</name>
<dbReference type="InterPro" id="IPR035872">
    <property type="entry name" value="EEVS-like"/>
</dbReference>
<evidence type="ECO:0000259" key="8">
    <source>
        <dbReference type="Pfam" id="PF24621"/>
    </source>
</evidence>
<protein>
    <recommendedName>
        <fullName evidence="11">3-dehydroquinate synthase</fullName>
    </recommendedName>
</protein>
<comment type="caution">
    <text evidence="9">The sequence shown here is derived from an EMBL/GenBank/DDBJ whole genome shotgun (WGS) entry which is preliminary data.</text>
</comment>
<dbReference type="PANTHER" id="PTHR43622">
    <property type="entry name" value="3-DEHYDROQUINATE SYNTHASE"/>
    <property type="match status" value="1"/>
</dbReference>
<feature type="region of interest" description="Disordered" evidence="6">
    <location>
        <begin position="431"/>
        <end position="453"/>
    </location>
</feature>
<reference evidence="9 10" key="1">
    <citation type="submission" date="2023-04" db="EMBL/GenBank/DDBJ databases">
        <title>Genome of Basidiobolus ranarum AG-B5.</title>
        <authorList>
            <person name="Stajich J.E."/>
            <person name="Carter-House D."/>
            <person name="Gryganskyi A."/>
        </authorList>
    </citation>
    <scope>NUCLEOTIDE SEQUENCE [LARGE SCALE GENOMIC DNA]</scope>
    <source>
        <strain evidence="9 10">AG-B5</strain>
    </source>
</reference>
<dbReference type="Pfam" id="PF24621">
    <property type="entry name" value="DHQS_C"/>
    <property type="match status" value="1"/>
</dbReference>
<sequence>MSDMKATVQSSTNAFHIEGYEKITYDFKFVHGIFNSENGDLAECYKKWGRCLAVVDHNVSEHYGEQMADYFKHYNLTLKVFSVHIGEQGKTMSTFLSIVDAFAEFGLVRKEPVLVIGGGLVTDVAGFACASYRRNSNFIRIPTTLIGLIDASVAIKVAVNHGKLKNRLGAYHAPMMTFLDFSFLRTLPKAQIRNGMAELIKISVVSNKEVFDLLDKYGDELLETHFGHVNGTEEVRAAADKINYDGIKTMLELEVPNLHEIELDRVIAFGHTWSPTLELTPKVPLRHGHAINIDMAYSVTIAQKRGYITEEERDRIHKLMSRIGLSLHHELFEIELISKATESIKLTRDGLLRAAVPKPIGLCHFINNLSREEMEVALFDHRKLVKKYPRGGDGVDAYVDAIDMESGEDLHHLLKQKTPKSGPILKVLYQSSSDKERSNGSDQVSVDTATDCC</sequence>
<evidence type="ECO:0000259" key="7">
    <source>
        <dbReference type="Pfam" id="PF01761"/>
    </source>
</evidence>
<keyword evidence="10" id="KW-1185">Reference proteome</keyword>
<evidence type="ECO:0000256" key="2">
    <source>
        <dbReference type="ARBA" id="ARBA00022723"/>
    </source>
</evidence>
<gene>
    <name evidence="9" type="ORF">K7432_013990</name>
</gene>
<dbReference type="SUPFAM" id="SSF56796">
    <property type="entry name" value="Dehydroquinate synthase-like"/>
    <property type="match status" value="1"/>
</dbReference>
<dbReference type="Pfam" id="PF01761">
    <property type="entry name" value="DHQ_synthase"/>
    <property type="match status" value="1"/>
</dbReference>
<comment type="cofactor">
    <cofactor evidence="1">
        <name>NAD(+)</name>
        <dbReference type="ChEBI" id="CHEBI:57540"/>
    </cofactor>
</comment>
<evidence type="ECO:0000256" key="1">
    <source>
        <dbReference type="ARBA" id="ARBA00001911"/>
    </source>
</evidence>
<evidence type="ECO:0000313" key="9">
    <source>
        <dbReference type="EMBL" id="KAK9693304.1"/>
    </source>
</evidence>
<keyword evidence="3" id="KW-0547">Nucleotide-binding</keyword>
<dbReference type="InterPro" id="IPR030960">
    <property type="entry name" value="DHQS/DOIS_N"/>
</dbReference>
<proteinExistence type="predicted"/>
<feature type="domain" description="3-dehydroquinate synthase N-terminal" evidence="7">
    <location>
        <begin position="82"/>
        <end position="193"/>
    </location>
</feature>
<evidence type="ECO:0000256" key="5">
    <source>
        <dbReference type="ARBA" id="ARBA00023239"/>
    </source>
</evidence>
<feature type="compositionally biased region" description="Polar residues" evidence="6">
    <location>
        <begin position="440"/>
        <end position="453"/>
    </location>
</feature>
<dbReference type="Gene3D" id="1.20.1090.10">
    <property type="entry name" value="Dehydroquinate synthase-like - alpha domain"/>
    <property type="match status" value="1"/>
</dbReference>
<dbReference type="EMBL" id="JASJQH010008354">
    <property type="protein sequence ID" value="KAK9693304.1"/>
    <property type="molecule type" value="Genomic_DNA"/>
</dbReference>
<evidence type="ECO:0000256" key="6">
    <source>
        <dbReference type="SAM" id="MobiDB-lite"/>
    </source>
</evidence>
<evidence type="ECO:0000256" key="4">
    <source>
        <dbReference type="ARBA" id="ARBA00023027"/>
    </source>
</evidence>
<organism evidence="9 10">
    <name type="scientific">Basidiobolus ranarum</name>
    <dbReference type="NCBI Taxonomy" id="34480"/>
    <lineage>
        <taxon>Eukaryota</taxon>
        <taxon>Fungi</taxon>
        <taxon>Fungi incertae sedis</taxon>
        <taxon>Zoopagomycota</taxon>
        <taxon>Entomophthoromycotina</taxon>
        <taxon>Basidiobolomycetes</taxon>
        <taxon>Basidiobolales</taxon>
        <taxon>Basidiobolaceae</taxon>
        <taxon>Basidiobolus</taxon>
    </lineage>
</organism>
<evidence type="ECO:0000313" key="10">
    <source>
        <dbReference type="Proteomes" id="UP001479436"/>
    </source>
</evidence>
<dbReference type="CDD" id="cd08199">
    <property type="entry name" value="EEVS"/>
    <property type="match status" value="1"/>
</dbReference>
<dbReference type="InterPro" id="IPR056179">
    <property type="entry name" value="DHQS_C"/>
</dbReference>
<keyword evidence="5" id="KW-0456">Lyase</keyword>
<dbReference type="Gene3D" id="3.40.50.1970">
    <property type="match status" value="1"/>
</dbReference>
<feature type="domain" description="3-dehydroquinate synthase C-terminal" evidence="8">
    <location>
        <begin position="195"/>
        <end position="336"/>
    </location>
</feature>
<dbReference type="Proteomes" id="UP001479436">
    <property type="component" value="Unassembled WGS sequence"/>
</dbReference>
<evidence type="ECO:0000256" key="3">
    <source>
        <dbReference type="ARBA" id="ARBA00022741"/>
    </source>
</evidence>
<keyword evidence="4" id="KW-0520">NAD</keyword>
<dbReference type="InterPro" id="IPR050071">
    <property type="entry name" value="Dehydroquinate_synthase"/>
</dbReference>
<keyword evidence="2" id="KW-0479">Metal-binding</keyword>